<reference evidence="3" key="1">
    <citation type="submission" date="2021-02" db="EMBL/GenBank/DDBJ databases">
        <authorList>
            <person name="Nowell W R."/>
        </authorList>
    </citation>
    <scope>NUCLEOTIDE SEQUENCE</scope>
</reference>
<evidence type="ECO:0000256" key="1">
    <source>
        <dbReference type="SAM" id="MobiDB-lite"/>
    </source>
</evidence>
<dbReference type="Proteomes" id="UP000663852">
    <property type="component" value="Unassembled WGS sequence"/>
</dbReference>
<evidence type="ECO:0000313" key="3">
    <source>
        <dbReference type="EMBL" id="CAF1201809.1"/>
    </source>
</evidence>
<dbReference type="OrthoDB" id="10043867at2759"/>
<dbReference type="AlphaFoldDB" id="A0A814WFJ6"/>
<sequence length="224" mass="25432">MAWTPILIVLTVCLGFSTINGCLSMVIPSSSTPSIPDNSSNTTTLPSTTANATHHNTTAPPTHVLRVRIRVHNSLIETLVNKKQLDLIEVQLRQRHIPYRQIQDNKDGITIIIGPFHKSTNLTATMMMFNQSRFHTNFTKIIPIKTSIGDQKNLTNTTIQSDEKKTPMDHFRISVEAHEYDLAHDQESLEFRNCLEACEIYERNELKPDHDCIRKKCLKDITGI</sequence>
<feature type="signal peptide" evidence="2">
    <location>
        <begin position="1"/>
        <end position="21"/>
    </location>
</feature>
<dbReference type="EMBL" id="CAJNOJ010000149">
    <property type="protein sequence ID" value="CAF1201809.1"/>
    <property type="molecule type" value="Genomic_DNA"/>
</dbReference>
<organism evidence="3 4">
    <name type="scientific">Adineta ricciae</name>
    <name type="common">Rotifer</name>
    <dbReference type="NCBI Taxonomy" id="249248"/>
    <lineage>
        <taxon>Eukaryota</taxon>
        <taxon>Metazoa</taxon>
        <taxon>Spiralia</taxon>
        <taxon>Gnathifera</taxon>
        <taxon>Rotifera</taxon>
        <taxon>Eurotatoria</taxon>
        <taxon>Bdelloidea</taxon>
        <taxon>Adinetida</taxon>
        <taxon>Adinetidae</taxon>
        <taxon>Adineta</taxon>
    </lineage>
</organism>
<feature type="chain" id="PRO_5032468187" evidence="2">
    <location>
        <begin position="22"/>
        <end position="224"/>
    </location>
</feature>
<evidence type="ECO:0000256" key="2">
    <source>
        <dbReference type="SAM" id="SignalP"/>
    </source>
</evidence>
<name>A0A814WFJ6_ADIRI</name>
<evidence type="ECO:0000313" key="4">
    <source>
        <dbReference type="Proteomes" id="UP000663852"/>
    </source>
</evidence>
<gene>
    <name evidence="3" type="ORF">EDS130_LOCUS25408</name>
</gene>
<accession>A0A814WFJ6</accession>
<protein>
    <submittedName>
        <fullName evidence="3">Uncharacterized protein</fullName>
    </submittedName>
</protein>
<feature type="region of interest" description="Disordered" evidence="1">
    <location>
        <begin position="31"/>
        <end position="61"/>
    </location>
</feature>
<proteinExistence type="predicted"/>
<comment type="caution">
    <text evidence="3">The sequence shown here is derived from an EMBL/GenBank/DDBJ whole genome shotgun (WGS) entry which is preliminary data.</text>
</comment>
<keyword evidence="2" id="KW-0732">Signal</keyword>